<dbReference type="Proteomes" id="UP000035170">
    <property type="component" value="Unassembled WGS sequence"/>
</dbReference>
<accession>A0A0H2M3U3</accession>
<proteinExistence type="inferred from homology"/>
<feature type="transmembrane region" description="Helical" evidence="9">
    <location>
        <begin position="261"/>
        <end position="285"/>
    </location>
</feature>
<name>A0A0H2M3U3_VARPD</name>
<reference evidence="10 11" key="1">
    <citation type="submission" date="2015-03" db="EMBL/GenBank/DDBJ databases">
        <title>Genome sequence of Variovorax paradoxus TBEA6.</title>
        <authorList>
            <person name="Poehlein A."/>
            <person name="Schuldes J."/>
            <person name="Wuebbeler J.H."/>
            <person name="Hiessl S."/>
            <person name="Steinbuechel A."/>
            <person name="Daniel R."/>
        </authorList>
    </citation>
    <scope>NUCLEOTIDE SEQUENCE [LARGE SCALE GENOMIC DNA]</scope>
    <source>
        <strain evidence="10 11">TBEA6</strain>
    </source>
</reference>
<keyword evidence="7 9" id="KW-0472">Membrane</keyword>
<dbReference type="AlphaFoldDB" id="A0A0H2M3U3"/>
<evidence type="ECO:0000256" key="6">
    <source>
        <dbReference type="ARBA" id="ARBA00022989"/>
    </source>
</evidence>
<protein>
    <submittedName>
        <fullName evidence="10">High-affinity branched-chain amino acid transport system permease protein LivH</fullName>
    </submittedName>
</protein>
<feature type="transmembrane region" description="Helical" evidence="9">
    <location>
        <begin position="71"/>
        <end position="89"/>
    </location>
</feature>
<evidence type="ECO:0000256" key="8">
    <source>
        <dbReference type="ARBA" id="ARBA00037998"/>
    </source>
</evidence>
<keyword evidence="2" id="KW-0813">Transport</keyword>
<dbReference type="EMBL" id="JZWI01000008">
    <property type="protein sequence ID" value="KLN57058.1"/>
    <property type="molecule type" value="Genomic_DNA"/>
</dbReference>
<evidence type="ECO:0000313" key="10">
    <source>
        <dbReference type="EMBL" id="KLN57058.1"/>
    </source>
</evidence>
<feature type="transmembrane region" description="Helical" evidence="9">
    <location>
        <begin position="228"/>
        <end position="254"/>
    </location>
</feature>
<evidence type="ECO:0000313" key="11">
    <source>
        <dbReference type="Proteomes" id="UP000035170"/>
    </source>
</evidence>
<feature type="transmembrane region" description="Helical" evidence="9">
    <location>
        <begin position="138"/>
        <end position="168"/>
    </location>
</feature>
<sequence>MSPSDIWLFVQQGVLSGIVTGSVYALLAVAIVMVFKTTDVPNFSQGEIFMAGGYAALFPLVVWGWPYWGAVLASIAVTALLAAAFQRVVMQRVTASRGVGVQLVIATLGFAYLLKGLVRKTGLGDTPRSLPSLVPQDPVMIGQASLTLLDLAIFGSAVVVMVLLYLMFTRTRTGQAMRAVGMNPRGAQIVGVKLGTIRMKIWALTGAISAISALLITPKILITPDIGHIAILAYAAAIVGGFTSLPGAVVGGFIIGIVENLVGLFISSNAIVVAPFVAIMVVLLVRPQGLLGGKPQVKKV</sequence>
<evidence type="ECO:0000256" key="4">
    <source>
        <dbReference type="ARBA" id="ARBA00022692"/>
    </source>
</evidence>
<dbReference type="RefSeq" id="WP_047784180.1">
    <property type="nucleotide sequence ID" value="NZ_JZWI01000008.1"/>
</dbReference>
<dbReference type="InterPro" id="IPR001851">
    <property type="entry name" value="ABC_transp_permease"/>
</dbReference>
<keyword evidence="3" id="KW-1003">Cell membrane</keyword>
<dbReference type="CDD" id="cd06582">
    <property type="entry name" value="TM_PBP1_LivH_like"/>
    <property type="match status" value="1"/>
</dbReference>
<evidence type="ECO:0000256" key="3">
    <source>
        <dbReference type="ARBA" id="ARBA00022475"/>
    </source>
</evidence>
<evidence type="ECO:0000256" key="1">
    <source>
        <dbReference type="ARBA" id="ARBA00004651"/>
    </source>
</evidence>
<evidence type="ECO:0000256" key="5">
    <source>
        <dbReference type="ARBA" id="ARBA00022970"/>
    </source>
</evidence>
<dbReference type="InterPro" id="IPR052157">
    <property type="entry name" value="BCAA_transport_permease"/>
</dbReference>
<comment type="subcellular location">
    <subcellularLocation>
        <location evidence="1">Cell membrane</location>
        <topology evidence="1">Multi-pass membrane protein</topology>
    </subcellularLocation>
</comment>
<dbReference type="PATRIC" id="fig|34073.19.peg.1811"/>
<feature type="transmembrane region" description="Helical" evidence="9">
    <location>
        <begin position="101"/>
        <end position="118"/>
    </location>
</feature>
<comment type="caution">
    <text evidence="10">The sequence shown here is derived from an EMBL/GenBank/DDBJ whole genome shotgun (WGS) entry which is preliminary data.</text>
</comment>
<dbReference type="GO" id="GO:0006865">
    <property type="term" value="P:amino acid transport"/>
    <property type="evidence" value="ECO:0007669"/>
    <property type="project" value="UniProtKB-KW"/>
</dbReference>
<comment type="similarity">
    <text evidence="8">Belongs to the binding-protein-dependent transport system permease family. LivHM subfamily.</text>
</comment>
<evidence type="ECO:0000256" key="7">
    <source>
        <dbReference type="ARBA" id="ARBA00023136"/>
    </source>
</evidence>
<feature type="transmembrane region" description="Helical" evidence="9">
    <location>
        <begin position="201"/>
        <end position="222"/>
    </location>
</feature>
<dbReference type="GO" id="GO:0022857">
    <property type="term" value="F:transmembrane transporter activity"/>
    <property type="evidence" value="ECO:0007669"/>
    <property type="project" value="InterPro"/>
</dbReference>
<dbReference type="Pfam" id="PF02653">
    <property type="entry name" value="BPD_transp_2"/>
    <property type="match status" value="1"/>
</dbReference>
<evidence type="ECO:0000256" key="9">
    <source>
        <dbReference type="SAM" id="Phobius"/>
    </source>
</evidence>
<keyword evidence="11" id="KW-1185">Reference proteome</keyword>
<keyword evidence="4 9" id="KW-0812">Transmembrane</keyword>
<organism evidence="10 11">
    <name type="scientific">Variovorax paradoxus</name>
    <dbReference type="NCBI Taxonomy" id="34073"/>
    <lineage>
        <taxon>Bacteria</taxon>
        <taxon>Pseudomonadati</taxon>
        <taxon>Pseudomonadota</taxon>
        <taxon>Betaproteobacteria</taxon>
        <taxon>Burkholderiales</taxon>
        <taxon>Comamonadaceae</taxon>
        <taxon>Variovorax</taxon>
    </lineage>
</organism>
<dbReference type="PANTHER" id="PTHR11795">
    <property type="entry name" value="BRANCHED-CHAIN AMINO ACID TRANSPORT SYSTEM PERMEASE PROTEIN LIVH"/>
    <property type="match status" value="1"/>
</dbReference>
<dbReference type="PANTHER" id="PTHR11795:SF445">
    <property type="entry name" value="AMINO ACID ABC TRANSPORTER PERMEASE PROTEIN"/>
    <property type="match status" value="1"/>
</dbReference>
<keyword evidence="5" id="KW-0029">Amino-acid transport</keyword>
<dbReference type="GO" id="GO:0005886">
    <property type="term" value="C:plasma membrane"/>
    <property type="evidence" value="ECO:0007669"/>
    <property type="project" value="UniProtKB-SubCell"/>
</dbReference>
<feature type="transmembrane region" description="Helical" evidence="9">
    <location>
        <begin position="6"/>
        <end position="35"/>
    </location>
</feature>
<evidence type="ECO:0000256" key="2">
    <source>
        <dbReference type="ARBA" id="ARBA00022448"/>
    </source>
</evidence>
<keyword evidence="6 9" id="KW-1133">Transmembrane helix</keyword>
<gene>
    <name evidence="10" type="primary">livH6</name>
    <name evidence="10" type="ORF">VPARA_17660</name>
</gene>